<feature type="compositionally biased region" description="Basic and acidic residues" evidence="1">
    <location>
        <begin position="23"/>
        <end position="39"/>
    </location>
</feature>
<gene>
    <name evidence="2" type="ORF">ACFOPI_19865</name>
</gene>
<dbReference type="Proteomes" id="UP001595729">
    <property type="component" value="Unassembled WGS sequence"/>
</dbReference>
<accession>A0ABV7W8Z2</accession>
<sequence>MGTHEHRSQNDANPHRVPQMSQGDDRWAQRPSGWREREPALPWPTDLLDAFSLRMASHGMSISRPLMLSDKCYALQQLVHGQNLDDETLRLLSVQLFRHFQARQSGLPQVH</sequence>
<evidence type="ECO:0000256" key="1">
    <source>
        <dbReference type="SAM" id="MobiDB-lite"/>
    </source>
</evidence>
<proteinExistence type="predicted"/>
<dbReference type="EMBL" id="JBHRXX010000009">
    <property type="protein sequence ID" value="MFC3685864.1"/>
    <property type="molecule type" value="Genomic_DNA"/>
</dbReference>
<comment type="caution">
    <text evidence="2">The sequence shown here is derived from an EMBL/GenBank/DDBJ whole genome shotgun (WGS) entry which is preliminary data.</text>
</comment>
<reference evidence="3" key="1">
    <citation type="journal article" date="2019" name="Int. J. Syst. Evol. Microbiol.">
        <title>The Global Catalogue of Microorganisms (GCM) 10K type strain sequencing project: providing services to taxonomists for standard genome sequencing and annotation.</title>
        <authorList>
            <consortium name="The Broad Institute Genomics Platform"/>
            <consortium name="The Broad Institute Genome Sequencing Center for Infectious Disease"/>
            <person name="Wu L."/>
            <person name="Ma J."/>
        </authorList>
    </citation>
    <scope>NUCLEOTIDE SEQUENCE [LARGE SCALE GENOMIC DNA]</scope>
    <source>
        <strain evidence="3">KCTC 42501</strain>
    </source>
</reference>
<keyword evidence="3" id="KW-1185">Reference proteome</keyword>
<evidence type="ECO:0000313" key="2">
    <source>
        <dbReference type="EMBL" id="MFC3685864.1"/>
    </source>
</evidence>
<evidence type="ECO:0000313" key="3">
    <source>
        <dbReference type="Proteomes" id="UP001595729"/>
    </source>
</evidence>
<feature type="region of interest" description="Disordered" evidence="1">
    <location>
        <begin position="1"/>
        <end position="39"/>
    </location>
</feature>
<organism evidence="2 3">
    <name type="scientific">Hydrogenophaga luteola</name>
    <dbReference type="NCBI Taxonomy" id="1591122"/>
    <lineage>
        <taxon>Bacteria</taxon>
        <taxon>Pseudomonadati</taxon>
        <taxon>Pseudomonadota</taxon>
        <taxon>Betaproteobacteria</taxon>
        <taxon>Burkholderiales</taxon>
        <taxon>Comamonadaceae</taxon>
        <taxon>Hydrogenophaga</taxon>
    </lineage>
</organism>
<name>A0ABV7W8Z2_9BURK</name>
<dbReference type="RefSeq" id="WP_066259860.1">
    <property type="nucleotide sequence ID" value="NZ_JBHRXX010000009.1"/>
</dbReference>
<protein>
    <submittedName>
        <fullName evidence="2">Uncharacterized protein</fullName>
    </submittedName>
</protein>